<dbReference type="AlphaFoldDB" id="A0A2P4XJU7"/>
<keyword evidence="3 7" id="KW-0732">Signal</keyword>
<feature type="domain" description="Peptidase S1" evidence="8">
    <location>
        <begin position="20"/>
        <end position="247"/>
    </location>
</feature>
<dbReference type="Proteomes" id="UP000237271">
    <property type="component" value="Unassembled WGS sequence"/>
</dbReference>
<dbReference type="PROSITE" id="PS50240">
    <property type="entry name" value="TRYPSIN_DOM"/>
    <property type="match status" value="1"/>
</dbReference>
<dbReference type="CDD" id="cd00190">
    <property type="entry name" value="Tryp_SPc"/>
    <property type="match status" value="1"/>
</dbReference>
<keyword evidence="2" id="KW-0964">Secreted</keyword>
<evidence type="ECO:0000256" key="2">
    <source>
        <dbReference type="ARBA" id="ARBA00022525"/>
    </source>
</evidence>
<evidence type="ECO:0000256" key="4">
    <source>
        <dbReference type="ARBA" id="ARBA00023026"/>
    </source>
</evidence>
<dbReference type="Pfam" id="PF00089">
    <property type="entry name" value="Trypsin"/>
    <property type="match status" value="1"/>
</dbReference>
<organism evidence="9 10">
    <name type="scientific">Phytophthora palmivora</name>
    <dbReference type="NCBI Taxonomy" id="4796"/>
    <lineage>
        <taxon>Eukaryota</taxon>
        <taxon>Sar</taxon>
        <taxon>Stramenopiles</taxon>
        <taxon>Oomycota</taxon>
        <taxon>Peronosporomycetes</taxon>
        <taxon>Peronosporales</taxon>
        <taxon>Peronosporaceae</taxon>
        <taxon>Phytophthora</taxon>
    </lineage>
</organism>
<dbReference type="InterPro" id="IPR009003">
    <property type="entry name" value="Peptidase_S1_PA"/>
</dbReference>
<evidence type="ECO:0000256" key="6">
    <source>
        <dbReference type="ARBA" id="ARBA00023180"/>
    </source>
</evidence>
<dbReference type="InterPro" id="IPR001254">
    <property type="entry name" value="Trypsin_dom"/>
</dbReference>
<gene>
    <name evidence="9" type="ORF">PHPALM_18396</name>
</gene>
<keyword evidence="5" id="KW-1015">Disulfide bond</keyword>
<dbReference type="SMART" id="SM00020">
    <property type="entry name" value="Tryp_SPc"/>
    <property type="match status" value="1"/>
</dbReference>
<evidence type="ECO:0000256" key="5">
    <source>
        <dbReference type="ARBA" id="ARBA00023157"/>
    </source>
</evidence>
<protein>
    <submittedName>
        <fullName evidence="9">Glucanase inhibitor protein 2 trypsin-like protein</fullName>
    </submittedName>
</protein>
<dbReference type="PANTHER" id="PTHR24276">
    <property type="entry name" value="POLYSERASE-RELATED"/>
    <property type="match status" value="1"/>
</dbReference>
<dbReference type="EMBL" id="NCKW01009883">
    <property type="protein sequence ID" value="POM65833.1"/>
    <property type="molecule type" value="Genomic_DNA"/>
</dbReference>
<dbReference type="GO" id="GO:0004252">
    <property type="term" value="F:serine-type endopeptidase activity"/>
    <property type="evidence" value="ECO:0007669"/>
    <property type="project" value="InterPro"/>
</dbReference>
<evidence type="ECO:0000256" key="7">
    <source>
        <dbReference type="SAM" id="SignalP"/>
    </source>
</evidence>
<evidence type="ECO:0000256" key="3">
    <source>
        <dbReference type="ARBA" id="ARBA00022729"/>
    </source>
</evidence>
<dbReference type="Gene3D" id="2.40.10.10">
    <property type="entry name" value="Trypsin-like serine proteases"/>
    <property type="match status" value="1"/>
</dbReference>
<feature type="chain" id="PRO_5015195137" evidence="7">
    <location>
        <begin position="20"/>
        <end position="249"/>
    </location>
</feature>
<evidence type="ECO:0000259" key="8">
    <source>
        <dbReference type="PROSITE" id="PS50240"/>
    </source>
</evidence>
<comment type="subcellular location">
    <subcellularLocation>
        <location evidence="1">Secreted</location>
    </subcellularLocation>
</comment>
<reference evidence="9 10" key="1">
    <citation type="journal article" date="2017" name="Genome Biol. Evol.">
        <title>Phytophthora megakarya and P. palmivora, closely related causal agents of cacao black pod rot, underwent increases in genome sizes and gene numbers by different mechanisms.</title>
        <authorList>
            <person name="Ali S.S."/>
            <person name="Shao J."/>
            <person name="Lary D.J."/>
            <person name="Kronmiller B."/>
            <person name="Shen D."/>
            <person name="Strem M.D."/>
            <person name="Amoako-Attah I."/>
            <person name="Akrofi A.Y."/>
            <person name="Begoude B.A."/>
            <person name="Ten Hoopen G.M."/>
            <person name="Coulibaly K."/>
            <person name="Kebe B.I."/>
            <person name="Melnick R.L."/>
            <person name="Guiltinan M.J."/>
            <person name="Tyler B.M."/>
            <person name="Meinhardt L.W."/>
            <person name="Bailey B.A."/>
        </authorList>
    </citation>
    <scope>NUCLEOTIDE SEQUENCE [LARGE SCALE GENOMIC DNA]</scope>
    <source>
        <strain evidence="10">sbr112.9</strain>
    </source>
</reference>
<dbReference type="SUPFAM" id="SSF50494">
    <property type="entry name" value="Trypsin-like serine proteases"/>
    <property type="match status" value="1"/>
</dbReference>
<dbReference type="OrthoDB" id="93931at2759"/>
<sequence length="249" mass="26485">MKIVSTSISASLLFGVASAILGGDIVPSGTKTYVVGLRNSSSDSSFCAGALISPTHVLTSPLCNKEGINYVSVGAHKVNGTDNGEVIKVKTVDIHPSYNPNDPWAWDFAIVTLENPSKFAPVKLASHDSDIQEGTLITMMGWGAPTWQGGDYSLELRNVTLEAWDTKNCIDVFTETFYPSQLCAGGVLNKGTVDGDWGGPLIKGNKEGDADDVLLGTNTEGYGYGSDYPNVFSRVTTALSWIDSIVNSH</sequence>
<comment type="caution">
    <text evidence="9">The sequence shown here is derived from an EMBL/GenBank/DDBJ whole genome shotgun (WGS) entry which is preliminary data.</text>
</comment>
<dbReference type="GO" id="GO:0006508">
    <property type="term" value="P:proteolysis"/>
    <property type="evidence" value="ECO:0007669"/>
    <property type="project" value="InterPro"/>
</dbReference>
<name>A0A2P4XJU7_9STRA</name>
<dbReference type="InterPro" id="IPR043504">
    <property type="entry name" value="Peptidase_S1_PA_chymotrypsin"/>
</dbReference>
<evidence type="ECO:0000256" key="1">
    <source>
        <dbReference type="ARBA" id="ARBA00004613"/>
    </source>
</evidence>
<accession>A0A2P4XJU7</accession>
<evidence type="ECO:0000313" key="9">
    <source>
        <dbReference type="EMBL" id="POM65833.1"/>
    </source>
</evidence>
<proteinExistence type="predicted"/>
<feature type="signal peptide" evidence="7">
    <location>
        <begin position="1"/>
        <end position="19"/>
    </location>
</feature>
<keyword evidence="10" id="KW-1185">Reference proteome</keyword>
<dbReference type="InterPro" id="IPR050430">
    <property type="entry name" value="Peptidase_S1"/>
</dbReference>
<dbReference type="PANTHER" id="PTHR24276:SF98">
    <property type="entry name" value="FI18310P1-RELATED"/>
    <property type="match status" value="1"/>
</dbReference>
<dbReference type="GO" id="GO:0005576">
    <property type="term" value="C:extracellular region"/>
    <property type="evidence" value="ECO:0007669"/>
    <property type="project" value="UniProtKB-SubCell"/>
</dbReference>
<keyword evidence="4" id="KW-0843">Virulence</keyword>
<keyword evidence="6" id="KW-0325">Glycoprotein</keyword>
<evidence type="ECO:0000313" key="10">
    <source>
        <dbReference type="Proteomes" id="UP000237271"/>
    </source>
</evidence>